<dbReference type="InterPro" id="IPR013766">
    <property type="entry name" value="Thioredoxin_domain"/>
</dbReference>
<dbReference type="RefSeq" id="WP_314508792.1">
    <property type="nucleotide sequence ID" value="NZ_JASJOU010000001.1"/>
</dbReference>
<dbReference type="PANTHER" id="PTHR42852">
    <property type="entry name" value="THIOL:DISULFIDE INTERCHANGE PROTEIN DSBE"/>
    <property type="match status" value="1"/>
</dbReference>
<dbReference type="PROSITE" id="PS00194">
    <property type="entry name" value="THIOREDOXIN_1"/>
    <property type="match status" value="1"/>
</dbReference>
<dbReference type="Gene3D" id="3.40.30.10">
    <property type="entry name" value="Glutaredoxin"/>
    <property type="match status" value="1"/>
</dbReference>
<evidence type="ECO:0000313" key="4">
    <source>
        <dbReference type="Proteomes" id="UP001232063"/>
    </source>
</evidence>
<evidence type="ECO:0000313" key="3">
    <source>
        <dbReference type="EMBL" id="MDJ1499259.1"/>
    </source>
</evidence>
<comment type="caution">
    <text evidence="3">The sequence shown here is derived from an EMBL/GenBank/DDBJ whole genome shotgun (WGS) entry which is preliminary data.</text>
</comment>
<dbReference type="Proteomes" id="UP001232063">
    <property type="component" value="Unassembled WGS sequence"/>
</dbReference>
<dbReference type="PANTHER" id="PTHR42852:SF13">
    <property type="entry name" value="PROTEIN DIPZ"/>
    <property type="match status" value="1"/>
</dbReference>
<dbReference type="CDD" id="cd02966">
    <property type="entry name" value="TlpA_like_family"/>
    <property type="match status" value="1"/>
</dbReference>
<dbReference type="GO" id="GO:0016491">
    <property type="term" value="F:oxidoreductase activity"/>
    <property type="evidence" value="ECO:0007669"/>
    <property type="project" value="InterPro"/>
</dbReference>
<dbReference type="PROSITE" id="PS51352">
    <property type="entry name" value="THIOREDOXIN_2"/>
    <property type="match status" value="1"/>
</dbReference>
<dbReference type="Pfam" id="PF00578">
    <property type="entry name" value="AhpC-TSA"/>
    <property type="match status" value="1"/>
</dbReference>
<dbReference type="InterPro" id="IPR036249">
    <property type="entry name" value="Thioredoxin-like_sf"/>
</dbReference>
<dbReference type="InterPro" id="IPR017937">
    <property type="entry name" value="Thioredoxin_CS"/>
</dbReference>
<evidence type="ECO:0000256" key="1">
    <source>
        <dbReference type="ARBA" id="ARBA00023284"/>
    </source>
</evidence>
<protein>
    <submittedName>
        <fullName evidence="3">TlpA disulfide reductase family protein</fullName>
    </submittedName>
</protein>
<organism evidence="3 4">
    <name type="scientific">Xanthocytophaga agilis</name>
    <dbReference type="NCBI Taxonomy" id="3048010"/>
    <lineage>
        <taxon>Bacteria</taxon>
        <taxon>Pseudomonadati</taxon>
        <taxon>Bacteroidota</taxon>
        <taxon>Cytophagia</taxon>
        <taxon>Cytophagales</taxon>
        <taxon>Rhodocytophagaceae</taxon>
        <taxon>Xanthocytophaga</taxon>
    </lineage>
</organism>
<accession>A0AAE3QWB7</accession>
<dbReference type="GO" id="GO:0016209">
    <property type="term" value="F:antioxidant activity"/>
    <property type="evidence" value="ECO:0007669"/>
    <property type="project" value="InterPro"/>
</dbReference>
<evidence type="ECO:0000259" key="2">
    <source>
        <dbReference type="PROSITE" id="PS51352"/>
    </source>
</evidence>
<dbReference type="EMBL" id="JASJOU010000001">
    <property type="protein sequence ID" value="MDJ1499259.1"/>
    <property type="molecule type" value="Genomic_DNA"/>
</dbReference>
<sequence>MTITNKPKSFWLTVLFLAWMIPAMSQHVPVIQFDQLNKRIHQNNDTLYVVNFWATWCGPCVTELPLLESVHKKFANQKVKVLLVSLDFKRDLQTKVIPFVQKRKLQSSVYLLNETDYNTWIDKISPEWSGSIPATLFIKTSRNVRKFMEKEVKAGELETIIQSFHL</sequence>
<name>A0AAE3QWB7_9BACT</name>
<gene>
    <name evidence="3" type="ORF">QNI22_01310</name>
</gene>
<feature type="domain" description="Thioredoxin" evidence="2">
    <location>
        <begin position="22"/>
        <end position="153"/>
    </location>
</feature>
<keyword evidence="4" id="KW-1185">Reference proteome</keyword>
<dbReference type="AlphaFoldDB" id="A0AAE3QWB7"/>
<dbReference type="InterPro" id="IPR050553">
    <property type="entry name" value="Thioredoxin_ResA/DsbE_sf"/>
</dbReference>
<dbReference type="SUPFAM" id="SSF52833">
    <property type="entry name" value="Thioredoxin-like"/>
    <property type="match status" value="1"/>
</dbReference>
<dbReference type="InterPro" id="IPR000866">
    <property type="entry name" value="AhpC/TSA"/>
</dbReference>
<keyword evidence="1" id="KW-0676">Redox-active center</keyword>
<proteinExistence type="predicted"/>
<reference evidence="3" key="1">
    <citation type="submission" date="2023-05" db="EMBL/GenBank/DDBJ databases">
        <authorList>
            <person name="Zhang X."/>
        </authorList>
    </citation>
    <scope>NUCLEOTIDE SEQUENCE</scope>
    <source>
        <strain evidence="3">BD1B2-1</strain>
    </source>
</reference>